<keyword evidence="1 2" id="KW-0238">DNA-binding</keyword>
<dbReference type="PIRSF" id="PIRSF002070">
    <property type="entry name" value="SSB"/>
    <property type="match status" value="1"/>
</dbReference>
<evidence type="ECO:0000313" key="4">
    <source>
        <dbReference type="EMBL" id="ADB95127.1"/>
    </source>
</evidence>
<evidence type="ECO:0000256" key="3">
    <source>
        <dbReference type="SAM" id="MobiDB-lite"/>
    </source>
</evidence>
<evidence type="ECO:0000256" key="1">
    <source>
        <dbReference type="ARBA" id="ARBA00023125"/>
    </source>
</evidence>
<dbReference type="GO" id="GO:0006260">
    <property type="term" value="P:DNA replication"/>
    <property type="evidence" value="ECO:0007669"/>
    <property type="project" value="InterPro"/>
</dbReference>
<feature type="compositionally biased region" description="Polar residues" evidence="3">
    <location>
        <begin position="119"/>
        <end position="131"/>
    </location>
</feature>
<dbReference type="STRING" id="1453429.UCYN_03900"/>
<accession>D3ENS7</accession>
<dbReference type="SUPFAM" id="SSF50249">
    <property type="entry name" value="Nucleic acid-binding proteins"/>
    <property type="match status" value="1"/>
</dbReference>
<dbReference type="EMBL" id="CP001842">
    <property type="protein sequence ID" value="ADB95127.1"/>
    <property type="molecule type" value="Genomic_DNA"/>
</dbReference>
<dbReference type="CDD" id="cd04496">
    <property type="entry name" value="SSB_OBF"/>
    <property type="match status" value="1"/>
</dbReference>
<dbReference type="InterPro" id="IPR000424">
    <property type="entry name" value="Primosome_PriB/ssb"/>
</dbReference>
<dbReference type="HOGENOM" id="CLU_109737_0_0_3"/>
<reference evidence="4 5" key="1">
    <citation type="journal article" date="2010" name="Nature">
        <title>Metabolic streamlining in an open-ocean nitrogen-fixing cyanobacterium.</title>
        <authorList>
            <person name="Tripp H.J."/>
            <person name="Bench S.R."/>
            <person name="Turk K.A."/>
            <person name="Foster R.A."/>
            <person name="Desany B.A."/>
            <person name="Niazi F."/>
            <person name="Affourtit J.P."/>
            <person name="Zehr J.P."/>
        </authorList>
    </citation>
    <scope>NUCLEOTIDE SEQUENCE [LARGE SCALE GENOMIC DNA]</scope>
    <source>
        <strain evidence="5">ALOHA</strain>
    </source>
</reference>
<gene>
    <name evidence="4" type="ordered locus">UCYN_03900</name>
</gene>
<dbReference type="Proteomes" id="UP000001405">
    <property type="component" value="Chromosome"/>
</dbReference>
<dbReference type="GO" id="GO:0003697">
    <property type="term" value="F:single-stranded DNA binding"/>
    <property type="evidence" value="ECO:0007669"/>
    <property type="project" value="InterPro"/>
</dbReference>
<feature type="region of interest" description="Disordered" evidence="3">
    <location>
        <begin position="92"/>
        <end position="140"/>
    </location>
</feature>
<keyword evidence="5" id="KW-1185">Reference proteome</keyword>
<proteinExistence type="predicted"/>
<organism evidence="5">
    <name type="scientific">Atelocyanobacterium thalassa (isolate ALOHA)</name>
    <dbReference type="NCBI Taxonomy" id="1453429"/>
    <lineage>
        <taxon>Bacteria</taxon>
        <taxon>Bacillati</taxon>
        <taxon>Cyanobacteriota</taxon>
        <taxon>Cyanophyceae</taxon>
        <taxon>Oscillatoriophycideae</taxon>
        <taxon>Chroococcales</taxon>
        <taxon>Aphanothecaceae</taxon>
        <taxon>Candidatus Atelocyanobacterium</taxon>
        <taxon>Candidatus Atelocyanobacterium thalassae</taxon>
    </lineage>
</organism>
<feature type="compositionally biased region" description="Low complexity" evidence="3">
    <location>
        <begin position="96"/>
        <end position="108"/>
    </location>
</feature>
<name>D3ENS7_ATETH</name>
<protein>
    <recommendedName>
        <fullName evidence="2">Single-stranded DNA-binding protein</fullName>
    </recommendedName>
</protein>
<dbReference type="KEGG" id="cyu:UCYN_03900"/>
<dbReference type="InterPro" id="IPR012340">
    <property type="entry name" value="NA-bd_OB-fold"/>
</dbReference>
<dbReference type="PROSITE" id="PS50935">
    <property type="entry name" value="SSB"/>
    <property type="match status" value="1"/>
</dbReference>
<dbReference type="Pfam" id="PF00436">
    <property type="entry name" value="SSB"/>
    <property type="match status" value="1"/>
</dbReference>
<dbReference type="Gene3D" id="2.40.50.140">
    <property type="entry name" value="Nucleic acid-binding proteins"/>
    <property type="match status" value="1"/>
</dbReference>
<sequence>MAKVISNPELRYTSDTQKEVTQMLVEFEGGRLEDSFRTLKIVGWGNLAANMKTNCHEGDMLVIEGRLSTNTFERKEGFKEKRVELVASNFYPIHKSSSPDNSNNSNVNLDMYQSEDDSNYNPEQLNSSVTVAENDDPIPF</sequence>
<dbReference type="PATRIC" id="fig|713887.8.peg.363"/>
<evidence type="ECO:0000256" key="2">
    <source>
        <dbReference type="PIRNR" id="PIRNR002070"/>
    </source>
</evidence>
<evidence type="ECO:0000313" key="5">
    <source>
        <dbReference type="Proteomes" id="UP000001405"/>
    </source>
</evidence>
<dbReference type="InterPro" id="IPR011344">
    <property type="entry name" value="ssDNA-bd"/>
</dbReference>
<dbReference type="AlphaFoldDB" id="D3ENS7"/>